<feature type="binding site" evidence="6">
    <location>
        <position position="11"/>
    </location>
    <ligand>
        <name>Mn(2+)</name>
        <dbReference type="ChEBI" id="CHEBI:29035"/>
        <label>1</label>
    </ligand>
</feature>
<protein>
    <recommendedName>
        <fullName evidence="6 7">Phosphopentomutase</fullName>
        <ecNumber evidence="6 7">5.4.2.7</ecNumber>
    </recommendedName>
    <alternativeName>
        <fullName evidence="6">Phosphodeoxyribomutase</fullName>
    </alternativeName>
</protein>
<dbReference type="PANTHER" id="PTHR21110:SF0">
    <property type="entry name" value="PHOSPHOPENTOMUTASE"/>
    <property type="match status" value="1"/>
</dbReference>
<dbReference type="GO" id="GO:0006015">
    <property type="term" value="P:5-phosphoribose 1-diphosphate biosynthetic process"/>
    <property type="evidence" value="ECO:0007669"/>
    <property type="project" value="UniProtKB-UniPathway"/>
</dbReference>
<dbReference type="GO" id="GO:0006018">
    <property type="term" value="P:2-deoxyribose 1-phosphate catabolic process"/>
    <property type="evidence" value="ECO:0007669"/>
    <property type="project" value="UniProtKB-UniRule"/>
</dbReference>
<comment type="subcellular location">
    <subcellularLocation>
        <location evidence="6">Cytoplasm</location>
    </subcellularLocation>
</comment>
<dbReference type="HOGENOM" id="CLU_053861_0_0_9"/>
<dbReference type="GO" id="GO:0000287">
    <property type="term" value="F:magnesium ion binding"/>
    <property type="evidence" value="ECO:0007669"/>
    <property type="project" value="UniProtKB-UniRule"/>
</dbReference>
<keyword evidence="4 6" id="KW-0464">Manganese</keyword>
<dbReference type="KEGG" id="slp:Slip_0494"/>
<dbReference type="SUPFAM" id="SSF53649">
    <property type="entry name" value="Alkaline phosphatase-like"/>
    <property type="match status" value="1"/>
</dbReference>
<dbReference type="PANTHER" id="PTHR21110">
    <property type="entry name" value="PHOSPHOPENTOMUTASE"/>
    <property type="match status" value="1"/>
</dbReference>
<evidence type="ECO:0000256" key="5">
    <source>
        <dbReference type="ARBA" id="ARBA00023235"/>
    </source>
</evidence>
<sequence>MARRIFLVVLDSAGIGALPDAAEYGDEGSNTLGNIAAVRGCLKVPNLARLGLSRLVDLPGYDRSTTPAGAYGRMAEKSCGKDTTTGHWELMGIILTRPFPTYPHGFPPEVIEAFEQRIGRQVLGNKPASGTVVIEELGQEHMATGFPIVYTSADSVFQIAAHEEVIPVEQLYEMCRIAREILVGEHAVGRVIARPFVGQPGHFVRTERRHDFSLKPPGPTALDYLAGTGLDVIAVGKINDIFVGQGITASRPTADNREGMAVILELVKEDFKGLAFANLVDFDMKYGHRNDVEGYARALEEFDEFLPRLMDSMKSEDILVITADHGCDPTTASTDHSREYVPVLVYGGGIRAGVDIGTRETFADLGVTVAELLGVKAEGLPGLSFAPLIRR</sequence>
<dbReference type="InterPro" id="IPR024052">
    <property type="entry name" value="Phosphopentomutase_DeoB_cap_sf"/>
</dbReference>
<feature type="binding site" evidence="6">
    <location>
        <position position="325"/>
    </location>
    <ligand>
        <name>Mn(2+)</name>
        <dbReference type="ChEBI" id="CHEBI:29035"/>
        <label>1</label>
    </ligand>
</feature>
<reference evidence="9 10" key="2">
    <citation type="journal article" date="2010" name="Stand. Genomic Sci.">
        <title>Complete genome sequence of Syntrophothermus lipocalidus type strain (TGB-C1).</title>
        <authorList>
            <person name="Djao O.D."/>
            <person name="Zhang X."/>
            <person name="Lucas S."/>
            <person name="Lapidus A."/>
            <person name="Del Rio T.G."/>
            <person name="Nolan M."/>
            <person name="Tice H."/>
            <person name="Cheng J.F."/>
            <person name="Han C."/>
            <person name="Tapia R."/>
            <person name="Goodwin L."/>
            <person name="Pitluck S."/>
            <person name="Liolios K."/>
            <person name="Ivanova N."/>
            <person name="Mavromatis K."/>
            <person name="Mikhailova N."/>
            <person name="Ovchinnikova G."/>
            <person name="Pati A."/>
            <person name="Brambilla E."/>
            <person name="Chen A."/>
            <person name="Palaniappan K."/>
            <person name="Land M."/>
            <person name="Hauser L."/>
            <person name="Chang Y.J."/>
            <person name="Jeffries C.D."/>
            <person name="Rohde M."/>
            <person name="Sikorski J."/>
            <person name="Spring S."/>
            <person name="Goker M."/>
            <person name="Detter J.C."/>
            <person name="Woyke T."/>
            <person name="Bristow J."/>
            <person name="Eisen J.A."/>
            <person name="Markowitz V."/>
            <person name="Hugenholtz P."/>
            <person name="Kyrpides N.C."/>
            <person name="Klenk H.P."/>
        </authorList>
    </citation>
    <scope>NUCLEOTIDE SEQUENCE [LARGE SCALE GENOMIC DNA]</scope>
    <source>
        <strain evidence="10">DSM 12680 / TGB-C1</strain>
    </source>
</reference>
<comment type="catalytic activity">
    <reaction evidence="6">
        <text>2-deoxy-alpha-D-ribose 1-phosphate = 2-deoxy-D-ribose 5-phosphate</text>
        <dbReference type="Rhea" id="RHEA:27658"/>
        <dbReference type="ChEBI" id="CHEBI:57259"/>
        <dbReference type="ChEBI" id="CHEBI:62877"/>
        <dbReference type="EC" id="5.4.2.7"/>
    </reaction>
</comment>
<organism evidence="9 10">
    <name type="scientific">Syntrophothermus lipocalidus (strain DSM 12680 / TGB-C1)</name>
    <dbReference type="NCBI Taxonomy" id="643648"/>
    <lineage>
        <taxon>Bacteria</taxon>
        <taxon>Bacillati</taxon>
        <taxon>Bacillota</taxon>
        <taxon>Clostridia</taxon>
        <taxon>Eubacteriales</taxon>
        <taxon>Syntrophomonadaceae</taxon>
        <taxon>Syntrophothermus</taxon>
    </lineage>
</organism>
<dbReference type="HAMAP" id="MF_00740">
    <property type="entry name" value="Phosphopentomut"/>
    <property type="match status" value="1"/>
</dbReference>
<dbReference type="CDD" id="cd16009">
    <property type="entry name" value="PPM"/>
    <property type="match status" value="1"/>
</dbReference>
<dbReference type="NCBIfam" id="TIGR01696">
    <property type="entry name" value="deoB"/>
    <property type="match status" value="1"/>
</dbReference>
<name>D7CKP3_SYNLT</name>
<keyword evidence="5 6" id="KW-0413">Isomerase</keyword>
<evidence type="ECO:0000256" key="7">
    <source>
        <dbReference type="NCBIfam" id="TIGR01696"/>
    </source>
</evidence>
<dbReference type="STRING" id="643648.Slip_0494"/>
<comment type="cofactor">
    <cofactor evidence="6">
        <name>Mn(2+)</name>
        <dbReference type="ChEBI" id="CHEBI:29035"/>
    </cofactor>
    <text evidence="6">Binds 2 manganese ions.</text>
</comment>
<gene>
    <name evidence="6" type="primary">deoB</name>
    <name evidence="9" type="ordered locus">Slip_0494</name>
</gene>
<dbReference type="OrthoDB" id="9769930at2"/>
<evidence type="ECO:0000256" key="4">
    <source>
        <dbReference type="ARBA" id="ARBA00023211"/>
    </source>
</evidence>
<dbReference type="GO" id="GO:0005829">
    <property type="term" value="C:cytosol"/>
    <property type="evidence" value="ECO:0007669"/>
    <property type="project" value="TreeGrafter"/>
</dbReference>
<comment type="pathway">
    <text evidence="6">Carbohydrate degradation; 2-deoxy-D-ribose 1-phosphate degradation; D-glyceraldehyde 3-phosphate and acetaldehyde from 2-deoxy-alpha-D-ribose 1-phosphate: step 1/2.</text>
</comment>
<dbReference type="GO" id="GO:0008973">
    <property type="term" value="F:phosphopentomutase activity"/>
    <property type="evidence" value="ECO:0007669"/>
    <property type="project" value="UniProtKB-UniRule"/>
</dbReference>
<dbReference type="FunFam" id="3.30.70.1250:FF:000001">
    <property type="entry name" value="Phosphopentomutase"/>
    <property type="match status" value="1"/>
</dbReference>
<dbReference type="SUPFAM" id="SSF143856">
    <property type="entry name" value="DeoB insert domain-like"/>
    <property type="match status" value="1"/>
</dbReference>
<keyword evidence="2 6" id="KW-0963">Cytoplasm</keyword>
<evidence type="ECO:0000313" key="10">
    <source>
        <dbReference type="Proteomes" id="UP000000378"/>
    </source>
</evidence>
<comment type="similarity">
    <text evidence="1 6">Belongs to the phosphopentomutase family.</text>
</comment>
<dbReference type="InterPro" id="IPR006124">
    <property type="entry name" value="Metalloenzyme"/>
</dbReference>
<keyword evidence="3 6" id="KW-0479">Metal-binding</keyword>
<dbReference type="UniPathway" id="UPA00087">
    <property type="reaction ID" value="UER00173"/>
</dbReference>
<dbReference type="AlphaFoldDB" id="D7CKP3"/>
<evidence type="ECO:0000313" key="9">
    <source>
        <dbReference type="EMBL" id="ADI01278.1"/>
    </source>
</evidence>
<dbReference type="NCBIfam" id="NF003766">
    <property type="entry name" value="PRK05362.1"/>
    <property type="match status" value="1"/>
</dbReference>
<dbReference type="Pfam" id="PF01676">
    <property type="entry name" value="Metalloenzyme"/>
    <property type="match status" value="1"/>
</dbReference>
<feature type="binding site" evidence="6">
    <location>
        <position position="324"/>
    </location>
    <ligand>
        <name>Mn(2+)</name>
        <dbReference type="ChEBI" id="CHEBI:29035"/>
        <label>1</label>
    </ligand>
</feature>
<comment type="catalytic activity">
    <reaction evidence="6">
        <text>alpha-D-ribose 1-phosphate = D-ribose 5-phosphate</text>
        <dbReference type="Rhea" id="RHEA:18793"/>
        <dbReference type="ChEBI" id="CHEBI:57720"/>
        <dbReference type="ChEBI" id="CHEBI:78346"/>
        <dbReference type="EC" id="5.4.2.7"/>
    </reaction>
</comment>
<dbReference type="PIRSF" id="PIRSF001491">
    <property type="entry name" value="Ppentomutase"/>
    <property type="match status" value="1"/>
</dbReference>
<dbReference type="InterPro" id="IPR010045">
    <property type="entry name" value="DeoB"/>
</dbReference>
<evidence type="ECO:0000256" key="2">
    <source>
        <dbReference type="ARBA" id="ARBA00022490"/>
    </source>
</evidence>
<evidence type="ECO:0000256" key="3">
    <source>
        <dbReference type="ARBA" id="ARBA00022723"/>
    </source>
</evidence>
<keyword evidence="10" id="KW-1185">Reference proteome</keyword>
<dbReference type="Gene3D" id="3.40.720.10">
    <property type="entry name" value="Alkaline Phosphatase, subunit A"/>
    <property type="match status" value="1"/>
</dbReference>
<dbReference type="eggNOG" id="COG1015">
    <property type="taxonomic scope" value="Bacteria"/>
</dbReference>
<dbReference type="Gene3D" id="3.30.70.1250">
    <property type="entry name" value="Phosphopentomutase"/>
    <property type="match status" value="1"/>
</dbReference>
<dbReference type="GO" id="GO:0009117">
    <property type="term" value="P:nucleotide metabolic process"/>
    <property type="evidence" value="ECO:0007669"/>
    <property type="project" value="UniProtKB-UniRule"/>
</dbReference>
<feature type="domain" description="Metalloenzyme" evidence="8">
    <location>
        <begin position="4"/>
        <end position="376"/>
    </location>
</feature>
<dbReference type="RefSeq" id="WP_013174680.1">
    <property type="nucleotide sequence ID" value="NC_014220.1"/>
</dbReference>
<evidence type="ECO:0000256" key="6">
    <source>
        <dbReference type="HAMAP-Rule" id="MF_00740"/>
    </source>
</evidence>
<feature type="binding site" evidence="6">
    <location>
        <position position="283"/>
    </location>
    <ligand>
        <name>Mn(2+)</name>
        <dbReference type="ChEBI" id="CHEBI:29035"/>
        <label>2</label>
    </ligand>
</feature>
<feature type="binding site" evidence="6">
    <location>
        <position position="336"/>
    </location>
    <ligand>
        <name>Mn(2+)</name>
        <dbReference type="ChEBI" id="CHEBI:29035"/>
        <label>2</label>
    </ligand>
</feature>
<evidence type="ECO:0000259" key="8">
    <source>
        <dbReference type="Pfam" id="PF01676"/>
    </source>
</evidence>
<dbReference type="InterPro" id="IPR017850">
    <property type="entry name" value="Alkaline_phosphatase_core_sf"/>
</dbReference>
<dbReference type="GO" id="GO:0043094">
    <property type="term" value="P:metabolic compound salvage"/>
    <property type="evidence" value="ECO:0007669"/>
    <property type="project" value="UniProtKB-UniRule"/>
</dbReference>
<dbReference type="GO" id="GO:0030145">
    <property type="term" value="F:manganese ion binding"/>
    <property type="evidence" value="ECO:0007669"/>
    <property type="project" value="UniProtKB-UniRule"/>
</dbReference>
<feature type="binding site" evidence="6">
    <location>
        <position position="288"/>
    </location>
    <ligand>
        <name>Mn(2+)</name>
        <dbReference type="ChEBI" id="CHEBI:29035"/>
        <label>2</label>
    </ligand>
</feature>
<evidence type="ECO:0000256" key="1">
    <source>
        <dbReference type="ARBA" id="ARBA00010373"/>
    </source>
</evidence>
<dbReference type="EC" id="5.4.2.7" evidence="6 7"/>
<proteinExistence type="inferred from homology"/>
<dbReference type="Proteomes" id="UP000000378">
    <property type="component" value="Chromosome"/>
</dbReference>
<accession>D7CKP3</accession>
<reference evidence="10" key="1">
    <citation type="journal article" date="2010" name="Stand. Genomic Sci.">
        <title>Complete genome sequence of Syntrophothermus lipocalidus type strain (TGB-C1T).</title>
        <authorList>
            <consortium name="US DOE Joint Genome Institute (JGI-PGF)"/>
            <person name="Djao O."/>
            <person name="Zhang X."/>
            <person name="Lucas S."/>
            <person name="Lapidus A."/>
            <person name="Glavina Del Rio T."/>
            <person name="Nolan M."/>
            <person name="Tice H."/>
            <person name="Cheng J."/>
            <person name="Han C."/>
            <person name="Tapia R."/>
            <person name="Goodwin L."/>
            <person name="Pitluck S."/>
            <person name="Liolios K."/>
            <person name="Ivanova N."/>
            <person name="Mavromatis K."/>
            <person name="Mikhailova N."/>
            <person name="Ovchinnikova G."/>
            <person name="Pati A."/>
            <person name="Brambilla E."/>
            <person name="Chen A."/>
            <person name="Palaniappan K."/>
            <person name="Land M."/>
            <person name="Hauser L."/>
            <person name="Chang Y."/>
            <person name="Jeffries C."/>
            <person name="Rohde M."/>
            <person name="Sikorski J."/>
            <person name="Spring S."/>
            <person name="Goker M."/>
            <person name="Detter J."/>
            <person name="Woyke T."/>
            <person name="Bristow J."/>
            <person name="Eisen J."/>
            <person name="Markowitz V."/>
            <person name="Hugenholtz P."/>
            <person name="Kyrpides N."/>
            <person name="Klenk H."/>
        </authorList>
    </citation>
    <scope>NUCLEOTIDE SEQUENCE [LARGE SCALE GENOMIC DNA]</scope>
    <source>
        <strain evidence="10">DSM 12680 / TGB-C1</strain>
    </source>
</reference>
<comment type="function">
    <text evidence="6">Isomerase that catalyzes the conversion of deoxy-ribose 1-phosphate (dRib-1-P) and ribose 1-phosphate (Rib-1-P) to deoxy-ribose 5-phosphate (dRib-5-P) and ribose 5-phosphate (Rib-5-P), respectively.</text>
</comment>
<dbReference type="EMBL" id="CP002048">
    <property type="protein sequence ID" value="ADI01278.1"/>
    <property type="molecule type" value="Genomic_DNA"/>
</dbReference>